<reference evidence="4" key="1">
    <citation type="journal article" date="2017" name="PLoS ONE">
        <title>The Agassiz's desert tortoise genome provides a resource for the conservation of a threatened species.</title>
        <authorList>
            <person name="Tollis M."/>
            <person name="DeNardo D.F."/>
            <person name="Cornelius J.A."/>
            <person name="Dolby G.A."/>
            <person name="Edwards T."/>
            <person name="Henen B.T."/>
            <person name="Karl A.E."/>
            <person name="Murphy R.W."/>
            <person name="Kusumi K."/>
        </authorList>
    </citation>
    <scope>NUCLEOTIDE SEQUENCE [LARGE SCALE GENOMIC DNA]</scope>
</reference>
<protein>
    <recommendedName>
        <fullName evidence="2">WAP domain-containing protein</fullName>
    </recommendedName>
</protein>
<proteinExistence type="predicted"/>
<feature type="chain" id="PRO_5019271531" description="WAP domain-containing protein" evidence="1">
    <location>
        <begin position="22"/>
        <end position="83"/>
    </location>
</feature>
<dbReference type="Ensembl" id="ENSGAGT00000012787.1">
    <property type="protein sequence ID" value="ENSGAGP00000011165.1"/>
    <property type="gene ID" value="ENSGAGG00000008639.1"/>
</dbReference>
<name>A0A452H8U5_9SAUR</name>
<reference evidence="3" key="2">
    <citation type="submission" date="2025-08" db="UniProtKB">
        <authorList>
            <consortium name="Ensembl"/>
        </authorList>
    </citation>
    <scope>IDENTIFICATION</scope>
</reference>
<reference evidence="3" key="3">
    <citation type="submission" date="2025-09" db="UniProtKB">
        <authorList>
            <consortium name="Ensembl"/>
        </authorList>
    </citation>
    <scope>IDENTIFICATION</scope>
</reference>
<feature type="signal peptide" evidence="1">
    <location>
        <begin position="1"/>
        <end position="21"/>
    </location>
</feature>
<dbReference type="GO" id="GO:0005576">
    <property type="term" value="C:extracellular region"/>
    <property type="evidence" value="ECO:0007669"/>
    <property type="project" value="InterPro"/>
</dbReference>
<dbReference type="Proteomes" id="UP000291020">
    <property type="component" value="Unassembled WGS sequence"/>
</dbReference>
<dbReference type="InterPro" id="IPR008197">
    <property type="entry name" value="WAP_dom"/>
</dbReference>
<feature type="domain" description="WAP" evidence="2">
    <location>
        <begin position="26"/>
        <end position="74"/>
    </location>
</feature>
<accession>A0A452H8U5</accession>
<sequence length="83" mass="8849">GGSCSVVSVLECFALLRLLKAHSTPLTAKPGTCPLIASTCRMINPPDKCKEDRDCFGPKKCCISVCGKECLPPNQGTTLGQYF</sequence>
<evidence type="ECO:0000313" key="3">
    <source>
        <dbReference type="Ensembl" id="ENSGAGP00000011165.1"/>
    </source>
</evidence>
<dbReference type="AlphaFoldDB" id="A0A452H8U5"/>
<keyword evidence="1" id="KW-0732">Signal</keyword>
<dbReference type="Gene3D" id="4.10.75.10">
    <property type="entry name" value="Elafin-like"/>
    <property type="match status" value="1"/>
</dbReference>
<dbReference type="FunFam" id="4.10.75.10:FF:000001">
    <property type="entry name" value="Anosmin 1"/>
    <property type="match status" value="1"/>
</dbReference>
<dbReference type="Pfam" id="PF00095">
    <property type="entry name" value="WAP"/>
    <property type="match status" value="1"/>
</dbReference>
<dbReference type="PRINTS" id="PR00003">
    <property type="entry name" value="4DISULPHCORE"/>
</dbReference>
<dbReference type="InterPro" id="IPR036645">
    <property type="entry name" value="Elafin-like_sf"/>
</dbReference>
<organism evidence="3 4">
    <name type="scientific">Gopherus agassizii</name>
    <name type="common">Agassiz's desert tortoise</name>
    <dbReference type="NCBI Taxonomy" id="38772"/>
    <lineage>
        <taxon>Eukaryota</taxon>
        <taxon>Metazoa</taxon>
        <taxon>Chordata</taxon>
        <taxon>Craniata</taxon>
        <taxon>Vertebrata</taxon>
        <taxon>Euteleostomi</taxon>
        <taxon>Archelosauria</taxon>
        <taxon>Testudinata</taxon>
        <taxon>Testudines</taxon>
        <taxon>Cryptodira</taxon>
        <taxon>Durocryptodira</taxon>
        <taxon>Testudinoidea</taxon>
        <taxon>Testudinidae</taxon>
        <taxon>Gopherus</taxon>
    </lineage>
</organism>
<evidence type="ECO:0000313" key="4">
    <source>
        <dbReference type="Proteomes" id="UP000291020"/>
    </source>
</evidence>
<dbReference type="SUPFAM" id="SSF57256">
    <property type="entry name" value="Elafin-like"/>
    <property type="match status" value="1"/>
</dbReference>
<evidence type="ECO:0000256" key="1">
    <source>
        <dbReference type="SAM" id="SignalP"/>
    </source>
</evidence>
<dbReference type="PROSITE" id="PS51390">
    <property type="entry name" value="WAP"/>
    <property type="match status" value="1"/>
</dbReference>
<dbReference type="SMART" id="SM00217">
    <property type="entry name" value="WAP"/>
    <property type="match status" value="1"/>
</dbReference>
<keyword evidence="4" id="KW-1185">Reference proteome</keyword>
<evidence type="ECO:0000259" key="2">
    <source>
        <dbReference type="PROSITE" id="PS51390"/>
    </source>
</evidence>
<dbReference type="GO" id="GO:0030414">
    <property type="term" value="F:peptidase inhibitor activity"/>
    <property type="evidence" value="ECO:0007669"/>
    <property type="project" value="InterPro"/>
</dbReference>